<comment type="caution">
    <text evidence="1">The sequence shown here is derived from an EMBL/GenBank/DDBJ whole genome shotgun (WGS) entry which is preliminary data.</text>
</comment>
<gene>
    <name evidence="1" type="ORF">C8P69_106102</name>
</gene>
<evidence type="ECO:0000313" key="1">
    <source>
        <dbReference type="EMBL" id="PTM53448.1"/>
    </source>
</evidence>
<accession>A0A2T4Z111</accession>
<evidence type="ECO:0000313" key="2">
    <source>
        <dbReference type="Proteomes" id="UP000241808"/>
    </source>
</evidence>
<name>A0A2T4Z111_9HYPH</name>
<protein>
    <submittedName>
        <fullName evidence="1">Uncharacterized protein</fullName>
    </submittedName>
</protein>
<organism evidence="1 2">
    <name type="scientific">Phreatobacter oligotrophus</name>
    <dbReference type="NCBI Taxonomy" id="1122261"/>
    <lineage>
        <taxon>Bacteria</taxon>
        <taxon>Pseudomonadati</taxon>
        <taxon>Pseudomonadota</taxon>
        <taxon>Alphaproteobacteria</taxon>
        <taxon>Hyphomicrobiales</taxon>
        <taxon>Phreatobacteraceae</taxon>
        <taxon>Phreatobacter</taxon>
    </lineage>
</organism>
<dbReference type="OrthoDB" id="7961140at2"/>
<proteinExistence type="predicted"/>
<reference evidence="1 2" key="1">
    <citation type="submission" date="2018-04" db="EMBL/GenBank/DDBJ databases">
        <title>Genomic Encyclopedia of Archaeal and Bacterial Type Strains, Phase II (KMG-II): from individual species to whole genera.</title>
        <authorList>
            <person name="Goeker M."/>
        </authorList>
    </citation>
    <scope>NUCLEOTIDE SEQUENCE [LARGE SCALE GENOMIC DNA]</scope>
    <source>
        <strain evidence="1 2">DSM 25521</strain>
    </source>
</reference>
<dbReference type="EMBL" id="PZZL01000006">
    <property type="protein sequence ID" value="PTM53448.1"/>
    <property type="molecule type" value="Genomic_DNA"/>
</dbReference>
<dbReference type="AlphaFoldDB" id="A0A2T4Z111"/>
<dbReference type="Proteomes" id="UP000241808">
    <property type="component" value="Unassembled WGS sequence"/>
</dbReference>
<sequence length="81" mass="8871">MTVDAPRLFMFKSGANDQLFGFASDHTGAKLPEKFGPWSSIGVIRGDQRPPHGLKRDAIEDGIAQNGFQLWRKKDAAAKTA</sequence>
<dbReference type="RefSeq" id="WP_108178231.1">
    <property type="nucleotide sequence ID" value="NZ_JAIESU010000016.1"/>
</dbReference>
<keyword evidence="2" id="KW-1185">Reference proteome</keyword>